<reference evidence="1" key="1">
    <citation type="submission" date="2014-07" db="EMBL/GenBank/DDBJ databases">
        <title>Identification of a novel salt tolerance gene in wild soybean by whole-genome sequencing.</title>
        <authorList>
            <person name="Lam H.-M."/>
            <person name="Qi X."/>
            <person name="Li M.-W."/>
            <person name="Liu X."/>
            <person name="Xie M."/>
            <person name="Ni M."/>
            <person name="Xu X."/>
        </authorList>
    </citation>
    <scope>NUCLEOTIDE SEQUENCE [LARGE SCALE GENOMIC DNA]</scope>
    <source>
        <tissue evidence="1">Root</tissue>
    </source>
</reference>
<dbReference type="Proteomes" id="UP000053555">
    <property type="component" value="Unassembled WGS sequence"/>
</dbReference>
<name>A0A0B2Q0U1_GLYSO</name>
<organism evidence="1">
    <name type="scientific">Glycine soja</name>
    <name type="common">Wild soybean</name>
    <dbReference type="NCBI Taxonomy" id="3848"/>
    <lineage>
        <taxon>Eukaryota</taxon>
        <taxon>Viridiplantae</taxon>
        <taxon>Streptophyta</taxon>
        <taxon>Embryophyta</taxon>
        <taxon>Tracheophyta</taxon>
        <taxon>Spermatophyta</taxon>
        <taxon>Magnoliopsida</taxon>
        <taxon>eudicotyledons</taxon>
        <taxon>Gunneridae</taxon>
        <taxon>Pentapetalae</taxon>
        <taxon>rosids</taxon>
        <taxon>fabids</taxon>
        <taxon>Fabales</taxon>
        <taxon>Fabaceae</taxon>
        <taxon>Papilionoideae</taxon>
        <taxon>50 kb inversion clade</taxon>
        <taxon>NPAAA clade</taxon>
        <taxon>indigoferoid/millettioid clade</taxon>
        <taxon>Phaseoleae</taxon>
        <taxon>Glycine</taxon>
        <taxon>Glycine subgen. Soja</taxon>
    </lineage>
</organism>
<evidence type="ECO:0000313" key="1">
    <source>
        <dbReference type="EMBL" id="KHN13407.1"/>
    </source>
</evidence>
<proteinExistence type="predicted"/>
<gene>
    <name evidence="1" type="ORF">glysoja_026837</name>
</gene>
<dbReference type="AlphaFoldDB" id="A0A0B2Q0U1"/>
<protein>
    <submittedName>
        <fullName evidence="1">Uncharacterized protein</fullName>
    </submittedName>
</protein>
<dbReference type="EMBL" id="KN662622">
    <property type="protein sequence ID" value="KHN13407.1"/>
    <property type="molecule type" value="Genomic_DNA"/>
</dbReference>
<sequence>MQNLLSSPIFDTYVKIACGLGPLDGKPLTFSIPFPQFPSESTTVQPSKVQEEVPYVHVSSPPL</sequence>
<accession>A0A0B2Q0U1</accession>